<dbReference type="KEGG" id="cxe:FOB82_10405"/>
<sequence length="147" mass="16201">MTSHPWRTAARTKTRRAPISTDDLYTVAAALGITITEHTGGPKGHYTHQTRTISLRRGLLDREHRCTLAHELAHAMAGDEPTGIDWADARMERAADVTAARWLISPDAYAAAEALYGPHPGAIARELGVTLHILQVWQSLYERTRAA</sequence>
<gene>
    <name evidence="2" type="ORF">FOB82_10405</name>
</gene>
<reference evidence="2 3" key="1">
    <citation type="submission" date="2019-11" db="EMBL/GenBank/DDBJ databases">
        <title>FDA dAtabase for Regulatory Grade micrObial Sequences (FDA-ARGOS): Supporting development and validation of Infectious Disease Dx tests.</title>
        <authorList>
            <person name="Kerrigan L."/>
            <person name="Long C."/>
            <person name="Tallon L."/>
            <person name="Sadzewicz L."/>
            <person name="Vavikolanu K."/>
            <person name="Mehta A."/>
            <person name="Aluvathingal J."/>
            <person name="Nadendla S."/>
            <person name="Yan Y."/>
            <person name="Sichtig H."/>
        </authorList>
    </citation>
    <scope>NUCLEOTIDE SEQUENCE [LARGE SCALE GENOMIC DNA]</scope>
    <source>
        <strain evidence="2 3">FDAARGOS_674</strain>
    </source>
</reference>
<protein>
    <submittedName>
        <fullName evidence="2">ImmA/IrrE family metallo-endopeptidase</fullName>
    </submittedName>
</protein>
<proteinExistence type="predicted"/>
<organism evidence="2 3">
    <name type="scientific">Corynebacterium xerosis</name>
    <dbReference type="NCBI Taxonomy" id="1725"/>
    <lineage>
        <taxon>Bacteria</taxon>
        <taxon>Bacillati</taxon>
        <taxon>Actinomycetota</taxon>
        <taxon>Actinomycetes</taxon>
        <taxon>Mycobacteriales</taxon>
        <taxon>Corynebacteriaceae</taxon>
        <taxon>Corynebacterium</taxon>
    </lineage>
</organism>
<evidence type="ECO:0000313" key="2">
    <source>
        <dbReference type="EMBL" id="QGS35943.1"/>
    </source>
</evidence>
<evidence type="ECO:0000259" key="1">
    <source>
        <dbReference type="Pfam" id="PF06114"/>
    </source>
</evidence>
<name>A0A6B8TXX3_9CORY</name>
<dbReference type="Gene3D" id="1.10.10.2910">
    <property type="match status" value="1"/>
</dbReference>
<accession>A0A6B8TXX3</accession>
<dbReference type="Pfam" id="PF06114">
    <property type="entry name" value="Peptidase_M78"/>
    <property type="match status" value="1"/>
</dbReference>
<feature type="domain" description="IrrE N-terminal-like" evidence="1">
    <location>
        <begin position="31"/>
        <end position="134"/>
    </location>
</feature>
<dbReference type="InterPro" id="IPR010359">
    <property type="entry name" value="IrrE_HExxH"/>
</dbReference>
<dbReference type="Proteomes" id="UP000426857">
    <property type="component" value="Chromosome"/>
</dbReference>
<dbReference type="AlphaFoldDB" id="A0A6B8TXX3"/>
<dbReference type="EMBL" id="CP046322">
    <property type="protein sequence ID" value="QGS35943.1"/>
    <property type="molecule type" value="Genomic_DNA"/>
</dbReference>
<evidence type="ECO:0000313" key="3">
    <source>
        <dbReference type="Proteomes" id="UP000426857"/>
    </source>
</evidence>